<dbReference type="Pfam" id="PF13180">
    <property type="entry name" value="PDZ_2"/>
    <property type="match status" value="1"/>
</dbReference>
<dbReference type="PROSITE" id="PS50106">
    <property type="entry name" value="PDZ"/>
    <property type="match status" value="1"/>
</dbReference>
<evidence type="ECO:0000259" key="6">
    <source>
        <dbReference type="PROSITE" id="PS50106"/>
    </source>
</evidence>
<dbReference type="PANTHER" id="PTHR22939:SF129">
    <property type="entry name" value="SERINE PROTEASE HTRA2, MITOCHONDRIAL"/>
    <property type="match status" value="1"/>
</dbReference>
<comment type="caution">
    <text evidence="7">The sequence shown here is derived from an EMBL/GenBank/DDBJ whole genome shotgun (WGS) entry which is preliminary data.</text>
</comment>
<keyword evidence="5" id="KW-0812">Transmembrane</keyword>
<keyword evidence="5" id="KW-0472">Membrane</keyword>
<dbReference type="SUPFAM" id="SSF50156">
    <property type="entry name" value="PDZ domain-like"/>
    <property type="match status" value="1"/>
</dbReference>
<feature type="region of interest" description="Disordered" evidence="4">
    <location>
        <begin position="73"/>
        <end position="92"/>
    </location>
</feature>
<dbReference type="SUPFAM" id="SSF50494">
    <property type="entry name" value="Trypsin-like serine proteases"/>
    <property type="match status" value="1"/>
</dbReference>
<keyword evidence="3" id="KW-0378">Hydrolase</keyword>
<dbReference type="Gene3D" id="2.30.42.10">
    <property type="match status" value="1"/>
</dbReference>
<sequence length="414" mass="44718">MGNTEHKEEDSFALYTEKIVPKPSVKYRRLIRAAKFFVAAVLFGLIASGVMLLVYPALEKRMVQRNTDKEILTIEKDEYPSEEQDNTETKETTADDNYEAVLQTTDAAALKNVATAAIKSLVLIDVYKTDMGNILTETQSATETVGLVIGQVNSEYIILTNAEVVRDSSSLVVKVSKATEVDAELVGSDTDTGIAIVSVKESQIPSKERSSIVTAQLDNSYSIQQGDIVVAAGRLYGQNKTVDYGMVSGISTKSGVDNSYEIISTGLAGIEGDYGYLFNMKGNVVGISMKNTKTTFSVLGISDLKSMIQELSNGNSPVYFGIKGQNVTGTMATRYGLPVGIYVTDIELDSPAYAAGIQPGDIITGIDGNMVLTIQAFSEKLYQCESGQQISITAKRFGGDEYKDMTFNAVIAVK</sequence>
<dbReference type="Proteomes" id="UP001546774">
    <property type="component" value="Unassembled WGS sequence"/>
</dbReference>
<comment type="similarity">
    <text evidence="1">Belongs to the peptidase S1C family.</text>
</comment>
<gene>
    <name evidence="7" type="ORF">WMO37_11645</name>
</gene>
<evidence type="ECO:0000313" key="7">
    <source>
        <dbReference type="EMBL" id="MEQ2555651.1"/>
    </source>
</evidence>
<dbReference type="SMART" id="SM00228">
    <property type="entry name" value="PDZ"/>
    <property type="match status" value="1"/>
</dbReference>
<dbReference type="EMBL" id="JBBMFS010000010">
    <property type="protein sequence ID" value="MEQ2555651.1"/>
    <property type="molecule type" value="Genomic_DNA"/>
</dbReference>
<name>A0ABV1H7K8_9FIRM</name>
<dbReference type="InterPro" id="IPR036034">
    <property type="entry name" value="PDZ_sf"/>
</dbReference>
<evidence type="ECO:0000256" key="1">
    <source>
        <dbReference type="ARBA" id="ARBA00010541"/>
    </source>
</evidence>
<dbReference type="Pfam" id="PF13365">
    <property type="entry name" value="Trypsin_2"/>
    <property type="match status" value="1"/>
</dbReference>
<evidence type="ECO:0000256" key="5">
    <source>
        <dbReference type="SAM" id="Phobius"/>
    </source>
</evidence>
<evidence type="ECO:0000256" key="4">
    <source>
        <dbReference type="SAM" id="MobiDB-lite"/>
    </source>
</evidence>
<feature type="transmembrane region" description="Helical" evidence="5">
    <location>
        <begin position="36"/>
        <end position="58"/>
    </location>
</feature>
<dbReference type="PANTHER" id="PTHR22939">
    <property type="entry name" value="SERINE PROTEASE FAMILY S1C HTRA-RELATED"/>
    <property type="match status" value="1"/>
</dbReference>
<evidence type="ECO:0000256" key="3">
    <source>
        <dbReference type="ARBA" id="ARBA00022801"/>
    </source>
</evidence>
<dbReference type="CDD" id="cd06779">
    <property type="entry name" value="cpPDZ_Deg_HtrA-like"/>
    <property type="match status" value="1"/>
</dbReference>
<proteinExistence type="inferred from homology"/>
<dbReference type="Gene3D" id="2.40.10.120">
    <property type="match status" value="1"/>
</dbReference>
<dbReference type="InterPro" id="IPR001940">
    <property type="entry name" value="Peptidase_S1C"/>
</dbReference>
<protein>
    <submittedName>
        <fullName evidence="7">Trypsin-like peptidase domain-containing protein</fullName>
    </submittedName>
</protein>
<keyword evidence="5" id="KW-1133">Transmembrane helix</keyword>
<keyword evidence="8" id="KW-1185">Reference proteome</keyword>
<dbReference type="InterPro" id="IPR001478">
    <property type="entry name" value="PDZ"/>
</dbReference>
<keyword evidence="2" id="KW-0645">Protease</keyword>
<reference evidence="7" key="1">
    <citation type="submission" date="2024-03" db="EMBL/GenBank/DDBJ databases">
        <title>Human intestinal bacterial collection.</title>
        <authorList>
            <person name="Pauvert C."/>
            <person name="Hitch T.C.A."/>
            <person name="Clavel T."/>
        </authorList>
    </citation>
    <scope>NUCLEOTIDE SEQUENCE [LARGE SCALE GENOMIC DNA]</scope>
    <source>
        <strain evidence="7">CLA-AA-H89B</strain>
    </source>
</reference>
<evidence type="ECO:0000256" key="2">
    <source>
        <dbReference type="ARBA" id="ARBA00022670"/>
    </source>
</evidence>
<accession>A0ABV1H7K8</accession>
<dbReference type="PRINTS" id="PR00834">
    <property type="entry name" value="PROTEASES2C"/>
</dbReference>
<dbReference type="InterPro" id="IPR009003">
    <property type="entry name" value="Peptidase_S1_PA"/>
</dbReference>
<organism evidence="7 8">
    <name type="scientific">Lachnospira intestinalis</name>
    <dbReference type="NCBI Taxonomy" id="3133158"/>
    <lineage>
        <taxon>Bacteria</taxon>
        <taxon>Bacillati</taxon>
        <taxon>Bacillota</taxon>
        <taxon>Clostridia</taxon>
        <taxon>Lachnospirales</taxon>
        <taxon>Lachnospiraceae</taxon>
        <taxon>Lachnospira</taxon>
    </lineage>
</organism>
<evidence type="ECO:0000313" key="8">
    <source>
        <dbReference type="Proteomes" id="UP001546774"/>
    </source>
</evidence>
<feature type="domain" description="PDZ" evidence="6">
    <location>
        <begin position="305"/>
        <end position="368"/>
    </location>
</feature>